<gene>
    <name evidence="1" type="ORF">ACFP81_06710</name>
</gene>
<evidence type="ECO:0000313" key="2">
    <source>
        <dbReference type="Proteomes" id="UP001596297"/>
    </source>
</evidence>
<reference evidence="2" key="1">
    <citation type="journal article" date="2019" name="Int. J. Syst. Evol. Microbiol.">
        <title>The Global Catalogue of Microorganisms (GCM) 10K type strain sequencing project: providing services to taxonomists for standard genome sequencing and annotation.</title>
        <authorList>
            <consortium name="The Broad Institute Genomics Platform"/>
            <consortium name="The Broad Institute Genome Sequencing Center for Infectious Disease"/>
            <person name="Wu L."/>
            <person name="Ma J."/>
        </authorList>
    </citation>
    <scope>NUCLEOTIDE SEQUENCE [LARGE SCALE GENOMIC DNA]</scope>
    <source>
        <strain evidence="2">CGMCC 1.15772</strain>
    </source>
</reference>
<evidence type="ECO:0000313" key="1">
    <source>
        <dbReference type="EMBL" id="MFC6591734.1"/>
    </source>
</evidence>
<proteinExistence type="predicted"/>
<accession>A0ABW1YC02</accession>
<comment type="caution">
    <text evidence="1">The sequence shown here is derived from an EMBL/GenBank/DDBJ whole genome shotgun (WGS) entry which is preliminary data.</text>
</comment>
<protein>
    <submittedName>
        <fullName evidence="1">Uncharacterized protein</fullName>
    </submittedName>
</protein>
<dbReference type="RefSeq" id="WP_380082742.1">
    <property type="nucleotide sequence ID" value="NZ_JBHSWD010000001.1"/>
</dbReference>
<organism evidence="1 2">
    <name type="scientific">Deinococcus lacus</name>
    <dbReference type="NCBI Taxonomy" id="392561"/>
    <lineage>
        <taxon>Bacteria</taxon>
        <taxon>Thermotogati</taxon>
        <taxon>Deinococcota</taxon>
        <taxon>Deinococci</taxon>
        <taxon>Deinococcales</taxon>
        <taxon>Deinococcaceae</taxon>
        <taxon>Deinococcus</taxon>
    </lineage>
</organism>
<name>A0ABW1YC02_9DEIO</name>
<dbReference type="Proteomes" id="UP001596297">
    <property type="component" value="Unassembled WGS sequence"/>
</dbReference>
<keyword evidence="2" id="KW-1185">Reference proteome</keyword>
<sequence>MRDALRLDSGGSSAVYLRGGYGGLGGYLNEEWGRDIPNALVMVER</sequence>
<dbReference type="EMBL" id="JBHSWD010000001">
    <property type="protein sequence ID" value="MFC6591734.1"/>
    <property type="molecule type" value="Genomic_DNA"/>
</dbReference>